<reference evidence="2 3" key="1">
    <citation type="submission" date="2019-02" db="EMBL/GenBank/DDBJ databases">
        <title>Deep-cultivation of Planctomycetes and their phenomic and genomic characterization uncovers novel biology.</title>
        <authorList>
            <person name="Wiegand S."/>
            <person name="Jogler M."/>
            <person name="Boedeker C."/>
            <person name="Pinto D."/>
            <person name="Vollmers J."/>
            <person name="Rivas-Marin E."/>
            <person name="Kohn T."/>
            <person name="Peeters S.H."/>
            <person name="Heuer A."/>
            <person name="Rast P."/>
            <person name="Oberbeckmann S."/>
            <person name="Bunk B."/>
            <person name="Jeske O."/>
            <person name="Meyerdierks A."/>
            <person name="Storesund J.E."/>
            <person name="Kallscheuer N."/>
            <person name="Luecker S."/>
            <person name="Lage O.M."/>
            <person name="Pohl T."/>
            <person name="Merkel B.J."/>
            <person name="Hornburger P."/>
            <person name="Mueller R.-W."/>
            <person name="Bruemmer F."/>
            <person name="Labrenz M."/>
            <person name="Spormann A.M."/>
            <person name="Op den Camp H."/>
            <person name="Overmann J."/>
            <person name="Amann R."/>
            <person name="Jetten M.S.M."/>
            <person name="Mascher T."/>
            <person name="Medema M.H."/>
            <person name="Devos D.P."/>
            <person name="Kaster A.-K."/>
            <person name="Ovreas L."/>
            <person name="Rohde M."/>
            <person name="Galperin M.Y."/>
            <person name="Jogler C."/>
        </authorList>
    </citation>
    <scope>NUCLEOTIDE SEQUENCE [LARGE SCALE GENOMIC DNA]</scope>
    <source>
        <strain evidence="2 3">EC9</strain>
    </source>
</reference>
<feature type="transmembrane region" description="Helical" evidence="1">
    <location>
        <begin position="12"/>
        <end position="35"/>
    </location>
</feature>
<evidence type="ECO:0000313" key="3">
    <source>
        <dbReference type="Proteomes" id="UP000319557"/>
    </source>
</evidence>
<keyword evidence="1" id="KW-1133">Transmembrane helix</keyword>
<evidence type="ECO:0008006" key="4">
    <source>
        <dbReference type="Google" id="ProtNLM"/>
    </source>
</evidence>
<name>A0A517LUH0_9BACT</name>
<dbReference type="Proteomes" id="UP000319557">
    <property type="component" value="Chromosome"/>
</dbReference>
<keyword evidence="3" id="KW-1185">Reference proteome</keyword>
<dbReference type="KEGG" id="ruv:EC9_04270"/>
<protein>
    <recommendedName>
        <fullName evidence="4">Signal peptide prediction</fullName>
    </recommendedName>
</protein>
<evidence type="ECO:0000313" key="2">
    <source>
        <dbReference type="EMBL" id="QDS86267.1"/>
    </source>
</evidence>
<dbReference type="AlphaFoldDB" id="A0A517LUH0"/>
<feature type="transmembrane region" description="Helical" evidence="1">
    <location>
        <begin position="94"/>
        <end position="114"/>
    </location>
</feature>
<keyword evidence="1" id="KW-0472">Membrane</keyword>
<organism evidence="2 3">
    <name type="scientific">Rosistilla ulvae</name>
    <dbReference type="NCBI Taxonomy" id="1930277"/>
    <lineage>
        <taxon>Bacteria</taxon>
        <taxon>Pseudomonadati</taxon>
        <taxon>Planctomycetota</taxon>
        <taxon>Planctomycetia</taxon>
        <taxon>Pirellulales</taxon>
        <taxon>Pirellulaceae</taxon>
        <taxon>Rosistilla</taxon>
    </lineage>
</organism>
<keyword evidence="1" id="KW-0812">Transmembrane</keyword>
<evidence type="ECO:0000256" key="1">
    <source>
        <dbReference type="SAM" id="Phobius"/>
    </source>
</evidence>
<sequence>MESMRTLASVSIGTLVRLWAFPYTLLGVVVGLVLLGRPKLVDGVIEIYGPGVAWVLQRLPVSALAITLGHSVLGQTQAALDLTRRHERVHVRQFERWGFLMGLAYLGASGWLWWRGKDAYRDNPFEIEAYAVDDCRRNPGRD</sequence>
<proteinExistence type="predicted"/>
<gene>
    <name evidence="2" type="ORF">EC9_04270</name>
</gene>
<accession>A0A517LUH0</accession>
<dbReference type="EMBL" id="CP036261">
    <property type="protein sequence ID" value="QDS86267.1"/>
    <property type="molecule type" value="Genomic_DNA"/>
</dbReference>